<evidence type="ECO:0000256" key="1">
    <source>
        <dbReference type="SAM" id="MobiDB-lite"/>
    </source>
</evidence>
<keyword evidence="2" id="KW-0472">Membrane</keyword>
<feature type="compositionally biased region" description="Gly residues" evidence="1">
    <location>
        <begin position="859"/>
        <end position="868"/>
    </location>
</feature>
<evidence type="ECO:0008006" key="5">
    <source>
        <dbReference type="Google" id="ProtNLM"/>
    </source>
</evidence>
<comment type="caution">
    <text evidence="3">The sequence shown here is derived from an EMBL/GenBank/DDBJ whole genome shotgun (WGS) entry which is preliminary data.</text>
</comment>
<evidence type="ECO:0000256" key="2">
    <source>
        <dbReference type="SAM" id="Phobius"/>
    </source>
</evidence>
<feature type="compositionally biased region" description="Low complexity" evidence="1">
    <location>
        <begin position="515"/>
        <end position="529"/>
    </location>
</feature>
<feature type="compositionally biased region" description="Acidic residues" evidence="1">
    <location>
        <begin position="592"/>
        <end position="607"/>
    </location>
</feature>
<feature type="compositionally biased region" description="Acidic residues" evidence="1">
    <location>
        <begin position="901"/>
        <end position="913"/>
    </location>
</feature>
<feature type="compositionally biased region" description="Low complexity" evidence="1">
    <location>
        <begin position="331"/>
        <end position="347"/>
    </location>
</feature>
<reference evidence="3" key="1">
    <citation type="submission" date="2016-04" db="EMBL/GenBank/DDBJ databases">
        <authorList>
            <person name="Nguyen H.D."/>
            <person name="Kesanakurti P."/>
            <person name="Cullis J."/>
            <person name="Levesque C.A."/>
            <person name="Hambleton S."/>
        </authorList>
    </citation>
    <scope>NUCLEOTIDE SEQUENCE</scope>
    <source>
        <strain evidence="3">DAOMC 238032</strain>
    </source>
</reference>
<dbReference type="EMBL" id="LWDD02000051">
    <property type="protein sequence ID" value="KAE8264681.1"/>
    <property type="molecule type" value="Genomic_DNA"/>
</dbReference>
<feature type="compositionally biased region" description="Basic residues" evidence="1">
    <location>
        <begin position="194"/>
        <end position="209"/>
    </location>
</feature>
<feature type="region of interest" description="Disordered" evidence="1">
    <location>
        <begin position="1"/>
        <end position="30"/>
    </location>
</feature>
<feature type="compositionally biased region" description="Polar residues" evidence="1">
    <location>
        <begin position="1"/>
        <end position="14"/>
    </location>
</feature>
<gene>
    <name evidence="3" type="ORF">A4X03_0g778</name>
</gene>
<organism evidence="3 4">
    <name type="scientific">Tilletia caries</name>
    <name type="common">wheat bunt fungus</name>
    <dbReference type="NCBI Taxonomy" id="13290"/>
    <lineage>
        <taxon>Eukaryota</taxon>
        <taxon>Fungi</taxon>
        <taxon>Dikarya</taxon>
        <taxon>Basidiomycota</taxon>
        <taxon>Ustilaginomycotina</taxon>
        <taxon>Exobasidiomycetes</taxon>
        <taxon>Tilletiales</taxon>
        <taxon>Tilletiaceae</taxon>
        <taxon>Tilletia</taxon>
    </lineage>
</organism>
<keyword evidence="2" id="KW-1133">Transmembrane helix</keyword>
<evidence type="ECO:0000313" key="4">
    <source>
        <dbReference type="Proteomes" id="UP000077671"/>
    </source>
</evidence>
<evidence type="ECO:0000313" key="3">
    <source>
        <dbReference type="EMBL" id="KAE8264681.1"/>
    </source>
</evidence>
<name>A0A8T8TPW7_9BASI</name>
<feature type="compositionally biased region" description="Low complexity" evidence="1">
    <location>
        <begin position="754"/>
        <end position="765"/>
    </location>
</feature>
<feature type="compositionally biased region" description="Low complexity" evidence="1">
    <location>
        <begin position="699"/>
        <end position="725"/>
    </location>
</feature>
<feature type="compositionally biased region" description="Low complexity" evidence="1">
    <location>
        <begin position="538"/>
        <end position="552"/>
    </location>
</feature>
<feature type="transmembrane region" description="Helical" evidence="2">
    <location>
        <begin position="112"/>
        <end position="134"/>
    </location>
</feature>
<protein>
    <recommendedName>
        <fullName evidence="5">Transmembrane protein</fullName>
    </recommendedName>
</protein>
<feature type="compositionally biased region" description="Basic and acidic residues" evidence="1">
    <location>
        <begin position="608"/>
        <end position="620"/>
    </location>
</feature>
<feature type="compositionally biased region" description="Low complexity" evidence="1">
    <location>
        <begin position="647"/>
        <end position="666"/>
    </location>
</feature>
<feature type="compositionally biased region" description="Basic residues" evidence="1">
    <location>
        <begin position="19"/>
        <end position="30"/>
    </location>
</feature>
<keyword evidence="2" id="KW-0812">Transmembrane</keyword>
<proteinExistence type="predicted"/>
<reference evidence="3" key="2">
    <citation type="journal article" date="2019" name="IMA Fungus">
        <title>Genome sequencing and comparison of five Tilletia species to identify candidate genes for the detection of regulated species infecting wheat.</title>
        <authorList>
            <person name="Nguyen H.D.T."/>
            <person name="Sultana T."/>
            <person name="Kesanakurti P."/>
            <person name="Hambleton S."/>
        </authorList>
    </citation>
    <scope>NUCLEOTIDE SEQUENCE</scope>
    <source>
        <strain evidence="3">DAOMC 238032</strain>
    </source>
</reference>
<feature type="region of interest" description="Disordered" evidence="1">
    <location>
        <begin position="188"/>
        <end position="244"/>
    </location>
</feature>
<dbReference type="AlphaFoldDB" id="A0A8T8TPW7"/>
<dbReference type="Proteomes" id="UP000077671">
    <property type="component" value="Unassembled WGS sequence"/>
</dbReference>
<sequence length="924" mass="97027">MPGSMMATTHNDSGSGRIPNRRWEKRRRKARRIDCPRPIAAILIAAVAIAIATMPATAAAAAARPQGRRLAEQTIAKAHAYTDKHHAMASLASAATASWAPRERSVWFQRKAIIITSVFLAIFIVLIIGCAVFLRDRKYDISDHDLHAEEEEEIRWEEMGVPEHERERMRDDREQMWIRREMARKEAARDAKAEKRRVKREAKRRRKALKLGIPYEEHNHNDDDDDGDHADEAHPAAGAATAESTALQTRFIAGRWARNRLQTAIRVIRPNHTSRSTSSSTSFNKNKNKKDAHFNLADLGPPTTTTITTASLGSASDSIPPRPRPHSDEPTSLSSSLTSHSLVSTSSATNPAPAVVAPDGSSLLPSLMVGGAIGPGRPPSFFGGDDDDDGRQSDADLSPAEEGGRVDTTQGRRSAGRTRARLRSRDGTTPTPTVLEPAFLFPPPATPPPRPSRTLEDPPPPHTPLGTAPRSPAFLNASDLSDAEAYEERELIHRQRSRTASTAPHPPSSEGMGGALPASASSATLSSSSMRPGGIGAGTPSSSANNAGSGAPDVGDEEEEMFPPAYIAPAPSSRAAGPSSRRRADEKRRVVDDDDDDDGQEDLGPEEEERRRAAAIEERLYAAGLGRVEGEDGTGSSNLIPPPPIAPHAAAAAAAGSVPTSTSAGAAGSGAHGRRTSSVRHTVHVATDEKSALRALEQARGAPTSSSSARRPPSSSSAAERPSAPTLALDADGFETFVVPSSAPRVEKEGGGSSSSLAAAAASGLPAPPRPHVPGWSEFDEPYRAVAGAGPTLPSAPSAPPPSSSKPTPKSTSAQAKAREAGFAGEAAPDDDEVVAGIVPSRPGLVSSLPPSHPQAAGAGLGGAGMGMGNFLPQYEASRGAGSRGPEEGEEIVAPSAPPMWEEEEEEEEEEEQGGNGNGRHAAV</sequence>
<feature type="compositionally biased region" description="Low complexity" evidence="1">
    <location>
        <begin position="273"/>
        <end position="285"/>
    </location>
</feature>
<feature type="compositionally biased region" description="Basic and acidic residues" evidence="1">
    <location>
        <begin position="582"/>
        <end position="591"/>
    </location>
</feature>
<feature type="region of interest" description="Disordered" evidence="1">
    <location>
        <begin position="267"/>
        <end position="354"/>
    </location>
</feature>
<feature type="compositionally biased region" description="Pro residues" evidence="1">
    <location>
        <begin position="440"/>
        <end position="463"/>
    </location>
</feature>
<feature type="region of interest" description="Disordered" evidence="1">
    <location>
        <begin position="368"/>
        <end position="924"/>
    </location>
</feature>
<feature type="compositionally biased region" description="Low complexity" evidence="1">
    <location>
        <begin position="568"/>
        <end position="579"/>
    </location>
</feature>
<accession>A0A8T8TPW7</accession>
<feature type="compositionally biased region" description="Basic residues" evidence="1">
    <location>
        <begin position="672"/>
        <end position="683"/>
    </location>
</feature>